<gene>
    <name evidence="4" type="ORF">NOO_LOCUS4443</name>
</gene>
<keyword evidence="2" id="KW-0175">Coiled coil</keyword>
<dbReference type="PANTHER" id="PTHR24637:SF396">
    <property type="entry name" value="COLLAGEN AND CALCIUM BINDING EGF DOMAINS 1"/>
    <property type="match status" value="1"/>
</dbReference>
<dbReference type="EMBL" id="UYRW01001002">
    <property type="protein sequence ID" value="VDK73050.1"/>
    <property type="molecule type" value="Genomic_DNA"/>
</dbReference>
<dbReference type="OrthoDB" id="5856269at2759"/>
<feature type="compositionally biased region" description="Low complexity" evidence="3">
    <location>
        <begin position="109"/>
        <end position="124"/>
    </location>
</feature>
<keyword evidence="5" id="KW-1185">Reference proteome</keyword>
<evidence type="ECO:0000313" key="6">
    <source>
        <dbReference type="WBParaSite" id="nOo.2.0.1.t04443-RA"/>
    </source>
</evidence>
<evidence type="ECO:0000256" key="2">
    <source>
        <dbReference type="SAM" id="Coils"/>
    </source>
</evidence>
<dbReference type="WBParaSite" id="nOo.2.0.1.t04443-RA">
    <property type="protein sequence ID" value="nOo.2.0.1.t04443-RA"/>
    <property type="gene ID" value="nOo.2.0.1.g04443"/>
</dbReference>
<dbReference type="STRING" id="42157.A0A182E8T7"/>
<dbReference type="Proteomes" id="UP000271087">
    <property type="component" value="Unassembled WGS sequence"/>
</dbReference>
<evidence type="ECO:0000256" key="1">
    <source>
        <dbReference type="ARBA" id="ARBA00022737"/>
    </source>
</evidence>
<evidence type="ECO:0000313" key="4">
    <source>
        <dbReference type="EMBL" id="VDK73050.1"/>
    </source>
</evidence>
<reference evidence="6" key="1">
    <citation type="submission" date="2016-06" db="UniProtKB">
        <authorList>
            <consortium name="WormBaseParasite"/>
        </authorList>
    </citation>
    <scope>IDENTIFICATION</scope>
</reference>
<feature type="region of interest" description="Disordered" evidence="3">
    <location>
        <begin position="78"/>
        <end position="124"/>
    </location>
</feature>
<dbReference type="Gene3D" id="1.20.5.320">
    <property type="entry name" value="6-Phosphogluconate Dehydrogenase, domain 3"/>
    <property type="match status" value="1"/>
</dbReference>
<name>A0A182E8T7_ONCOC</name>
<accession>A0A182E8T7</accession>
<protein>
    <submittedName>
        <fullName evidence="6">Collagen triple helix repeat protein</fullName>
    </submittedName>
</protein>
<feature type="coiled-coil region" evidence="2">
    <location>
        <begin position="36"/>
        <end position="63"/>
    </location>
</feature>
<keyword evidence="1" id="KW-0677">Repeat</keyword>
<evidence type="ECO:0000313" key="5">
    <source>
        <dbReference type="Proteomes" id="UP000271087"/>
    </source>
</evidence>
<dbReference type="InterPro" id="IPR008160">
    <property type="entry name" value="Collagen"/>
</dbReference>
<dbReference type="PANTHER" id="PTHR24637">
    <property type="entry name" value="COLLAGEN"/>
    <property type="match status" value="1"/>
</dbReference>
<sequence length="175" mass="18373">MDPKIFIAIYGIVYLASEVVTEIDSSIEYSNMVRQVNMQSVIIDNLQRRLDKLLEEQNMQDEIAYRNQNQGKANCKCKLGSAGPQGPPGAAGPQGPPGAAGPRGPPGAAGPRGPPGAAGSRGLRGSSVLLDDDTCLMVVGKCPAGLAPNSGYGEVMQPLVMITDMPFQVCCKNLD</sequence>
<organism evidence="6">
    <name type="scientific">Onchocerca ochengi</name>
    <name type="common">Filarial nematode worm</name>
    <dbReference type="NCBI Taxonomy" id="42157"/>
    <lineage>
        <taxon>Eukaryota</taxon>
        <taxon>Metazoa</taxon>
        <taxon>Ecdysozoa</taxon>
        <taxon>Nematoda</taxon>
        <taxon>Chromadorea</taxon>
        <taxon>Rhabditida</taxon>
        <taxon>Spirurina</taxon>
        <taxon>Spiruromorpha</taxon>
        <taxon>Filarioidea</taxon>
        <taxon>Onchocercidae</taxon>
        <taxon>Onchocerca</taxon>
    </lineage>
</organism>
<evidence type="ECO:0000256" key="3">
    <source>
        <dbReference type="SAM" id="MobiDB-lite"/>
    </source>
</evidence>
<dbReference type="Pfam" id="PF01391">
    <property type="entry name" value="Collagen"/>
    <property type="match status" value="1"/>
</dbReference>
<reference evidence="4 5" key="2">
    <citation type="submission" date="2018-08" db="EMBL/GenBank/DDBJ databases">
        <authorList>
            <person name="Laetsch R D."/>
            <person name="Stevens L."/>
            <person name="Kumar S."/>
            <person name="Blaxter L. M."/>
        </authorList>
    </citation>
    <scope>NUCLEOTIDE SEQUENCE [LARGE SCALE GENOMIC DNA]</scope>
</reference>
<dbReference type="AlphaFoldDB" id="A0A182E8T7"/>
<proteinExistence type="predicted"/>